<dbReference type="GO" id="GO:0030964">
    <property type="term" value="C:NADH dehydrogenase complex"/>
    <property type="evidence" value="ECO:0007669"/>
    <property type="project" value="TreeGrafter"/>
</dbReference>
<organism evidence="11">
    <name type="scientific">Mongoloniscus sinensis</name>
    <dbReference type="NCBI Taxonomy" id="1783568"/>
    <lineage>
        <taxon>Eukaryota</taxon>
        <taxon>Metazoa</taxon>
        <taxon>Ecdysozoa</taxon>
        <taxon>Arthropoda</taxon>
        <taxon>Crustacea</taxon>
        <taxon>Multicrustacea</taxon>
        <taxon>Malacostraca</taxon>
        <taxon>Eumalacostraca</taxon>
        <taxon>Peracarida</taxon>
        <taxon>Isopoda</taxon>
        <taxon>Oniscidea</taxon>
        <taxon>Crinocheta</taxon>
        <taxon>Trachelipodidae</taxon>
        <taxon>Mongoloniscus</taxon>
    </lineage>
</organism>
<keyword evidence="9" id="KW-1278">Translocase</keyword>
<keyword evidence="9" id="KW-0249">Electron transport</keyword>
<evidence type="ECO:0000256" key="3">
    <source>
        <dbReference type="ARBA" id="ARBA00021007"/>
    </source>
</evidence>
<proteinExistence type="inferred from homology"/>
<dbReference type="PANTHER" id="PTHR11058:SF9">
    <property type="entry name" value="NADH-UBIQUINONE OXIDOREDUCTASE CHAIN 3"/>
    <property type="match status" value="1"/>
</dbReference>
<dbReference type="Gene3D" id="1.20.58.1610">
    <property type="entry name" value="NADH:ubiquinone/plastoquinone oxidoreductase, chain 3"/>
    <property type="match status" value="1"/>
</dbReference>
<reference evidence="11" key="1">
    <citation type="submission" date="2017-12" db="EMBL/GenBank/DDBJ databases">
        <title>The complete mitochondrial genome of M. sinensis.</title>
        <authorList>
            <person name="An J."/>
        </authorList>
    </citation>
    <scope>NUCLEOTIDE SEQUENCE</scope>
</reference>
<dbReference type="AlphaFoldDB" id="A0A3G3LKQ8"/>
<evidence type="ECO:0000256" key="7">
    <source>
        <dbReference type="ARBA" id="ARBA00023136"/>
    </source>
</evidence>
<name>A0A3G3LKQ8_9CRUS</name>
<keyword evidence="7 9" id="KW-0472">Membrane</keyword>
<evidence type="ECO:0000256" key="2">
    <source>
        <dbReference type="ARBA" id="ARBA00008472"/>
    </source>
</evidence>
<feature type="transmembrane region" description="Helical" evidence="9">
    <location>
        <begin position="44"/>
        <end position="68"/>
    </location>
</feature>
<evidence type="ECO:0000256" key="6">
    <source>
        <dbReference type="ARBA" id="ARBA00022989"/>
    </source>
</evidence>
<geneLocation type="mitochondrion" evidence="11"/>
<evidence type="ECO:0000313" key="11">
    <source>
        <dbReference type="EMBL" id="AYQ93284.1"/>
    </source>
</evidence>
<evidence type="ECO:0000256" key="1">
    <source>
        <dbReference type="ARBA" id="ARBA00004370"/>
    </source>
</evidence>
<dbReference type="EMBL" id="MG709492">
    <property type="protein sequence ID" value="AYQ93284.1"/>
    <property type="molecule type" value="Genomic_DNA"/>
</dbReference>
<dbReference type="InterPro" id="IPR038430">
    <property type="entry name" value="NDAH_ubi_oxred_su3_sf"/>
</dbReference>
<keyword evidence="6 9" id="KW-1133">Transmembrane helix</keyword>
<keyword evidence="9" id="KW-0830">Ubiquinone</keyword>
<keyword evidence="9 11" id="KW-0496">Mitochondrion</keyword>
<comment type="subcellular location">
    <subcellularLocation>
        <location evidence="1">Membrane</location>
    </subcellularLocation>
    <subcellularLocation>
        <location evidence="9">Mitochondrion membrane</location>
        <topology evidence="9">Multi-pass membrane protein</topology>
    </subcellularLocation>
</comment>
<dbReference type="PANTHER" id="PTHR11058">
    <property type="entry name" value="NADH-UBIQUINONE OXIDOREDUCTASE CHAIN 3"/>
    <property type="match status" value="1"/>
</dbReference>
<dbReference type="InterPro" id="IPR000440">
    <property type="entry name" value="NADH_UbQ/plastoQ_OxRdtase_su3"/>
</dbReference>
<dbReference type="GO" id="GO:0031966">
    <property type="term" value="C:mitochondrial membrane"/>
    <property type="evidence" value="ECO:0007669"/>
    <property type="project" value="UniProtKB-SubCell"/>
</dbReference>
<evidence type="ECO:0000256" key="4">
    <source>
        <dbReference type="ARBA" id="ARBA00022448"/>
    </source>
</evidence>
<comment type="catalytic activity">
    <reaction evidence="8 9">
        <text>a ubiquinone + NADH + 5 H(+)(in) = a ubiquinol + NAD(+) + 4 H(+)(out)</text>
        <dbReference type="Rhea" id="RHEA:29091"/>
        <dbReference type="Rhea" id="RHEA-COMP:9565"/>
        <dbReference type="Rhea" id="RHEA-COMP:9566"/>
        <dbReference type="ChEBI" id="CHEBI:15378"/>
        <dbReference type="ChEBI" id="CHEBI:16389"/>
        <dbReference type="ChEBI" id="CHEBI:17976"/>
        <dbReference type="ChEBI" id="CHEBI:57540"/>
        <dbReference type="ChEBI" id="CHEBI:57945"/>
        <dbReference type="EC" id="7.1.1.2"/>
    </reaction>
</comment>
<keyword evidence="9" id="KW-0679">Respiratory chain</keyword>
<gene>
    <name evidence="11" type="primary">nad3</name>
</gene>
<dbReference type="Pfam" id="PF00507">
    <property type="entry name" value="Oxidored_q4"/>
    <property type="match status" value="1"/>
</dbReference>
<evidence type="ECO:0000256" key="10">
    <source>
        <dbReference type="SAM" id="SignalP"/>
    </source>
</evidence>
<feature type="signal peptide" evidence="10">
    <location>
        <begin position="1"/>
        <end position="20"/>
    </location>
</feature>
<keyword evidence="4 9" id="KW-0813">Transport</keyword>
<feature type="chain" id="PRO_5018155468" description="NADH-ubiquinone oxidoreductase chain 3" evidence="10">
    <location>
        <begin position="21"/>
        <end position="105"/>
    </location>
</feature>
<dbReference type="GO" id="GO:0008137">
    <property type="term" value="F:NADH dehydrogenase (ubiquinone) activity"/>
    <property type="evidence" value="ECO:0007669"/>
    <property type="project" value="UniProtKB-UniRule"/>
</dbReference>
<evidence type="ECO:0000256" key="8">
    <source>
        <dbReference type="ARBA" id="ARBA00049551"/>
    </source>
</evidence>
<dbReference type="EC" id="7.1.1.2" evidence="9"/>
<keyword evidence="9" id="KW-0520">NAD</keyword>
<accession>A0A3G3LKQ8</accession>
<evidence type="ECO:0000256" key="5">
    <source>
        <dbReference type="ARBA" id="ARBA00022692"/>
    </source>
</evidence>
<comment type="function">
    <text evidence="9">Core subunit of the mitochondrial membrane respiratory chain NADH dehydrogenase (Complex I) which catalyzes electron transfer from NADH through the respiratory chain, using ubiquinone as an electron acceptor. Essential for the catalytic activity of complex I.</text>
</comment>
<comment type="similarity">
    <text evidence="2 9">Belongs to the complex I subunit 3 family.</text>
</comment>
<evidence type="ECO:0000256" key="9">
    <source>
        <dbReference type="RuleBase" id="RU003640"/>
    </source>
</evidence>
<sequence length="105" mass="12182">MVSLMILLSSFLISIKMNVCYEKNTPFECGFDPKGKGHLDFSVRYFLIALMFLIFDVEIAMLLPLLAIVMNSSHIIWVMSCFIFLLMLILGVFFEWLEGAFEWKV</sequence>
<protein>
    <recommendedName>
        <fullName evidence="3 9">NADH-ubiquinone oxidoreductase chain 3</fullName>
        <ecNumber evidence="9">7.1.1.2</ecNumber>
    </recommendedName>
</protein>
<feature type="transmembrane region" description="Helical" evidence="9">
    <location>
        <begin position="75"/>
        <end position="97"/>
    </location>
</feature>
<keyword evidence="5 9" id="KW-0812">Transmembrane</keyword>
<keyword evidence="10" id="KW-0732">Signal</keyword>